<organism evidence="2 3">
    <name type="scientific">Holdemanella biformis</name>
    <dbReference type="NCBI Taxonomy" id="1735"/>
    <lineage>
        <taxon>Bacteria</taxon>
        <taxon>Bacillati</taxon>
        <taxon>Bacillota</taxon>
        <taxon>Erysipelotrichia</taxon>
        <taxon>Erysipelotrichales</taxon>
        <taxon>Erysipelotrichaceae</taxon>
        <taxon>Holdemanella</taxon>
    </lineage>
</organism>
<reference evidence="2 3" key="1">
    <citation type="submission" date="2018-08" db="EMBL/GenBank/DDBJ databases">
        <title>A genome reference for cultivated species of the human gut microbiota.</title>
        <authorList>
            <person name="Zou Y."/>
            <person name="Xue W."/>
            <person name="Luo G."/>
        </authorList>
    </citation>
    <scope>NUCLEOTIDE SEQUENCE [LARGE SCALE GENOMIC DNA]</scope>
    <source>
        <strain evidence="2 3">AM42-13AC</strain>
    </source>
</reference>
<dbReference type="EMBL" id="QSGD01000005">
    <property type="protein sequence ID" value="RHB08795.1"/>
    <property type="molecule type" value="Genomic_DNA"/>
</dbReference>
<dbReference type="Proteomes" id="UP000285288">
    <property type="component" value="Unassembled WGS sequence"/>
</dbReference>
<accession>A0A413UF00</accession>
<dbReference type="RefSeq" id="WP_118010778.1">
    <property type="nucleotide sequence ID" value="NZ_QSGD01000005.1"/>
</dbReference>
<evidence type="ECO:0000313" key="3">
    <source>
        <dbReference type="Proteomes" id="UP000285288"/>
    </source>
</evidence>
<comment type="caution">
    <text evidence="2">The sequence shown here is derived from an EMBL/GenBank/DDBJ whole genome shotgun (WGS) entry which is preliminary data.</text>
</comment>
<evidence type="ECO:0000259" key="1">
    <source>
        <dbReference type="Pfam" id="PF19789"/>
    </source>
</evidence>
<dbReference type="Pfam" id="PF19789">
    <property type="entry name" value="DUF6273"/>
    <property type="match status" value="1"/>
</dbReference>
<gene>
    <name evidence="2" type="ORF">DW907_02595</name>
</gene>
<feature type="domain" description="DUF6273" evidence="1">
    <location>
        <begin position="214"/>
        <end position="392"/>
    </location>
</feature>
<name>A0A413UF00_9FIRM</name>
<dbReference type="AlphaFoldDB" id="A0A413UF00"/>
<protein>
    <recommendedName>
        <fullName evidence="1">DUF6273 domain-containing protein</fullName>
    </recommendedName>
</protein>
<sequence length="394" mass="44232">MSRKRILTDDTGQEIAKALSVIAQTNIAHSNMDWNSVQTIVADGAGEKAFAIGTQLIEKWTDTAESKEYDMPWQVNHFEDVTLEDGEVVPGMWLQSHYTLPFGIQFSHQRAFIACPDGLKAGTYHFDFERDWGTHVKAGISYQFTLTKAVEKGGRLAGCYGAPSTAPTSWKVYSYSKDGITLNETVNVTQGSNGTNIGTIPYQKRSGNLNSMQEMAFGSNRWKTSALRQYLNSNKPKLKWWTAQDQWDICPDQLASKDGFLCGMPEEMLNCLKKVKVVTYANTVNDDGTEDITYDYVTLTSLSQMFFKPQTSGEGDAHTYWKRRSGRTTPCNLFQNYPNMVEYSVDNKTSPQSVCLRSANQDNTNLTWYVYSEGSANGQYAFNELKFTPLVCIA</sequence>
<evidence type="ECO:0000313" key="2">
    <source>
        <dbReference type="EMBL" id="RHB08795.1"/>
    </source>
</evidence>
<dbReference type="InterPro" id="IPR046240">
    <property type="entry name" value="DUF6273"/>
</dbReference>
<proteinExistence type="predicted"/>